<dbReference type="InterPro" id="IPR029058">
    <property type="entry name" value="AB_hydrolase_fold"/>
</dbReference>
<dbReference type="AlphaFoldDB" id="A0A8K0SV85"/>
<sequence>MFQPLYLLTLSIATVPYCLSRPWTIEYLPVTPKRPVRVAVYKTPGPGGRGRALRPLHIELHAGAFMGGMPECHAPFDSRVARETGAVVVSLSYRLAPEHVFPAAIDDVDATIAWIRENAAERWQADPELMTISGFSAGGCLAMAATQQPAPGSTAFKAIVTFYGPVDLRLPPGEKPKGPGFPEKDPTEVLLPLYDAYAGPKRAQHMEDPRMNPTLAARETLPERILLVVPGIDILVAELHEFARRVNEEDERDCLPGRVELMYEEKCFHGYLEVPDGAMKGLKEMKDRAFTRGVEYLKETYRLHGWTWEG</sequence>
<name>A0A8K0SV85_9HYPO</name>
<protein>
    <submittedName>
        <fullName evidence="4">Alpha/Beta hydrolase protein</fullName>
    </submittedName>
</protein>
<dbReference type="PANTHER" id="PTHR48081:SF8">
    <property type="entry name" value="ALPHA_BETA HYDROLASE FOLD-3 DOMAIN-CONTAINING PROTEIN-RELATED"/>
    <property type="match status" value="1"/>
</dbReference>
<evidence type="ECO:0000259" key="3">
    <source>
        <dbReference type="Pfam" id="PF07859"/>
    </source>
</evidence>
<evidence type="ECO:0000256" key="1">
    <source>
        <dbReference type="ARBA" id="ARBA00022801"/>
    </source>
</evidence>
<feature type="chain" id="PRO_5035474994" evidence="2">
    <location>
        <begin position="21"/>
        <end position="310"/>
    </location>
</feature>
<comment type="caution">
    <text evidence="4">The sequence shown here is derived from an EMBL/GenBank/DDBJ whole genome shotgun (WGS) entry which is preliminary data.</text>
</comment>
<accession>A0A8K0SV85</accession>
<dbReference type="OrthoDB" id="19653at2759"/>
<gene>
    <name evidence="4" type="ORF">B0I35DRAFT_199689</name>
</gene>
<reference evidence="4" key="1">
    <citation type="journal article" date="2021" name="Nat. Commun.">
        <title>Genetic determinants of endophytism in the Arabidopsis root mycobiome.</title>
        <authorList>
            <person name="Mesny F."/>
            <person name="Miyauchi S."/>
            <person name="Thiergart T."/>
            <person name="Pickel B."/>
            <person name="Atanasova L."/>
            <person name="Karlsson M."/>
            <person name="Huettel B."/>
            <person name="Barry K.W."/>
            <person name="Haridas S."/>
            <person name="Chen C."/>
            <person name="Bauer D."/>
            <person name="Andreopoulos W."/>
            <person name="Pangilinan J."/>
            <person name="LaButti K."/>
            <person name="Riley R."/>
            <person name="Lipzen A."/>
            <person name="Clum A."/>
            <person name="Drula E."/>
            <person name="Henrissat B."/>
            <person name="Kohler A."/>
            <person name="Grigoriev I.V."/>
            <person name="Martin F.M."/>
            <person name="Hacquard S."/>
        </authorList>
    </citation>
    <scope>NUCLEOTIDE SEQUENCE</scope>
    <source>
        <strain evidence="4">MPI-CAGE-CH-0235</strain>
    </source>
</reference>
<feature type="domain" description="Alpha/beta hydrolase fold-3" evidence="3">
    <location>
        <begin position="59"/>
        <end position="272"/>
    </location>
</feature>
<dbReference type="GO" id="GO:0016787">
    <property type="term" value="F:hydrolase activity"/>
    <property type="evidence" value="ECO:0007669"/>
    <property type="project" value="UniProtKB-KW"/>
</dbReference>
<proteinExistence type="predicted"/>
<evidence type="ECO:0000313" key="5">
    <source>
        <dbReference type="Proteomes" id="UP000813444"/>
    </source>
</evidence>
<dbReference type="Proteomes" id="UP000813444">
    <property type="component" value="Unassembled WGS sequence"/>
</dbReference>
<organism evidence="4 5">
    <name type="scientific">Stachybotrys elegans</name>
    <dbReference type="NCBI Taxonomy" id="80388"/>
    <lineage>
        <taxon>Eukaryota</taxon>
        <taxon>Fungi</taxon>
        <taxon>Dikarya</taxon>
        <taxon>Ascomycota</taxon>
        <taxon>Pezizomycotina</taxon>
        <taxon>Sordariomycetes</taxon>
        <taxon>Hypocreomycetidae</taxon>
        <taxon>Hypocreales</taxon>
        <taxon>Stachybotryaceae</taxon>
        <taxon>Stachybotrys</taxon>
    </lineage>
</organism>
<dbReference type="Gene3D" id="3.40.50.1820">
    <property type="entry name" value="alpha/beta hydrolase"/>
    <property type="match status" value="1"/>
</dbReference>
<keyword evidence="1 4" id="KW-0378">Hydrolase</keyword>
<dbReference type="PANTHER" id="PTHR48081">
    <property type="entry name" value="AB HYDROLASE SUPERFAMILY PROTEIN C4A8.06C"/>
    <property type="match status" value="1"/>
</dbReference>
<dbReference type="EMBL" id="JAGPNK010000005">
    <property type="protein sequence ID" value="KAH7320792.1"/>
    <property type="molecule type" value="Genomic_DNA"/>
</dbReference>
<dbReference type="SUPFAM" id="SSF53474">
    <property type="entry name" value="alpha/beta-Hydrolases"/>
    <property type="match status" value="1"/>
</dbReference>
<keyword evidence="2" id="KW-0732">Signal</keyword>
<keyword evidence="5" id="KW-1185">Reference proteome</keyword>
<dbReference type="InterPro" id="IPR050300">
    <property type="entry name" value="GDXG_lipolytic_enzyme"/>
</dbReference>
<dbReference type="InterPro" id="IPR013094">
    <property type="entry name" value="AB_hydrolase_3"/>
</dbReference>
<evidence type="ECO:0000313" key="4">
    <source>
        <dbReference type="EMBL" id="KAH7320792.1"/>
    </source>
</evidence>
<dbReference type="Pfam" id="PF07859">
    <property type="entry name" value="Abhydrolase_3"/>
    <property type="match status" value="1"/>
</dbReference>
<feature type="signal peptide" evidence="2">
    <location>
        <begin position="1"/>
        <end position="20"/>
    </location>
</feature>
<evidence type="ECO:0000256" key="2">
    <source>
        <dbReference type="SAM" id="SignalP"/>
    </source>
</evidence>